<organism evidence="3">
    <name type="scientific">Hymenolepis diminuta</name>
    <name type="common">Rat tapeworm</name>
    <dbReference type="NCBI Taxonomy" id="6216"/>
    <lineage>
        <taxon>Eukaryota</taxon>
        <taxon>Metazoa</taxon>
        <taxon>Spiralia</taxon>
        <taxon>Lophotrochozoa</taxon>
        <taxon>Platyhelminthes</taxon>
        <taxon>Cestoda</taxon>
        <taxon>Eucestoda</taxon>
        <taxon>Cyclophyllidea</taxon>
        <taxon>Hymenolepididae</taxon>
        <taxon>Hymenolepis</taxon>
    </lineage>
</organism>
<evidence type="ECO:0000313" key="2">
    <source>
        <dbReference type="Proteomes" id="UP000274504"/>
    </source>
</evidence>
<dbReference type="OrthoDB" id="6272591at2759"/>
<evidence type="ECO:0000313" key="1">
    <source>
        <dbReference type="EMBL" id="VDL19829.1"/>
    </source>
</evidence>
<sequence length="187" mass="20629">MKQSFLSRFARSSGFAPSGWPTDDVVEIDASANELKKITADLIKKLALCMPPQSSSALHSLDLTSFSLDSLQSSGNNSDKHAIKSSKIEDRRYKLNSSINYIESNGFCGIPHDKKSHDVDVTSEGDSISCDVNSSKENPKNTDMIESRIFTGNGTSLFFVLTLIRLLAFNSIGWSYDHDPHGQTRHL</sequence>
<accession>A0A0R3SCN7</accession>
<proteinExistence type="predicted"/>
<dbReference type="Proteomes" id="UP000274504">
    <property type="component" value="Unassembled WGS sequence"/>
</dbReference>
<reference evidence="1 2" key="2">
    <citation type="submission" date="2018-11" db="EMBL/GenBank/DDBJ databases">
        <authorList>
            <consortium name="Pathogen Informatics"/>
        </authorList>
    </citation>
    <scope>NUCLEOTIDE SEQUENCE [LARGE SCALE GENOMIC DNA]</scope>
</reference>
<gene>
    <name evidence="1" type="ORF">HDID_LOCUS2368</name>
</gene>
<dbReference type="WBParaSite" id="HDID_0000236701-mRNA-1">
    <property type="protein sequence ID" value="HDID_0000236701-mRNA-1"/>
    <property type="gene ID" value="HDID_0000236701"/>
</dbReference>
<protein>
    <submittedName>
        <fullName evidence="3">Ovule protein</fullName>
    </submittedName>
</protein>
<name>A0A0R3SCN7_HYMDI</name>
<evidence type="ECO:0000313" key="3">
    <source>
        <dbReference type="WBParaSite" id="HDID_0000236701-mRNA-1"/>
    </source>
</evidence>
<dbReference type="AlphaFoldDB" id="A0A0R3SCN7"/>
<reference evidence="3" key="1">
    <citation type="submission" date="2017-02" db="UniProtKB">
        <authorList>
            <consortium name="WormBaseParasite"/>
        </authorList>
    </citation>
    <scope>IDENTIFICATION</scope>
</reference>
<dbReference type="EMBL" id="UYSG01000572">
    <property type="protein sequence ID" value="VDL19829.1"/>
    <property type="molecule type" value="Genomic_DNA"/>
</dbReference>